<dbReference type="Pfam" id="PF00126">
    <property type="entry name" value="HTH_1"/>
    <property type="match status" value="1"/>
</dbReference>
<dbReference type="Pfam" id="PF03466">
    <property type="entry name" value="LysR_substrate"/>
    <property type="match status" value="1"/>
</dbReference>
<comment type="caution">
    <text evidence="6">The sequence shown here is derived from an EMBL/GenBank/DDBJ whole genome shotgun (WGS) entry which is preliminary data.</text>
</comment>
<organism evidence="6 7">
    <name type="scientific">Vibrio sinaloensis DSM 21326</name>
    <dbReference type="NCBI Taxonomy" id="945550"/>
    <lineage>
        <taxon>Bacteria</taxon>
        <taxon>Pseudomonadati</taxon>
        <taxon>Pseudomonadota</taxon>
        <taxon>Gammaproteobacteria</taxon>
        <taxon>Vibrionales</taxon>
        <taxon>Vibrionaceae</taxon>
        <taxon>Vibrio</taxon>
        <taxon>Vibrio oreintalis group</taxon>
    </lineage>
</organism>
<dbReference type="GO" id="GO:0003700">
    <property type="term" value="F:DNA-binding transcription factor activity"/>
    <property type="evidence" value="ECO:0007669"/>
    <property type="project" value="InterPro"/>
</dbReference>
<name>E8MC76_PHOS4</name>
<dbReference type="InterPro" id="IPR036388">
    <property type="entry name" value="WH-like_DNA-bd_sf"/>
</dbReference>
<dbReference type="SUPFAM" id="SSF53850">
    <property type="entry name" value="Periplasmic binding protein-like II"/>
    <property type="match status" value="1"/>
</dbReference>
<dbReference type="Gene3D" id="3.40.190.290">
    <property type="match status" value="1"/>
</dbReference>
<evidence type="ECO:0000313" key="6">
    <source>
        <dbReference type="EMBL" id="EGA68381.1"/>
    </source>
</evidence>
<dbReference type="InterPro" id="IPR058163">
    <property type="entry name" value="LysR-type_TF_proteobact-type"/>
</dbReference>
<dbReference type="FunFam" id="1.10.10.10:FF:000001">
    <property type="entry name" value="LysR family transcriptional regulator"/>
    <property type="match status" value="1"/>
</dbReference>
<dbReference type="Proteomes" id="UP000006228">
    <property type="component" value="Unassembled WGS sequence"/>
</dbReference>
<proteinExistence type="inferred from homology"/>
<dbReference type="OrthoDB" id="9815676at2"/>
<dbReference type="InterPro" id="IPR036390">
    <property type="entry name" value="WH_DNA-bd_sf"/>
</dbReference>
<sequence length="294" mass="33347">MIPSQLPIFIDVVKRGSFSAASRNLGVSPAAVSKSISQLEKHLKQRLFHRSTHSLTLTEEGRLLFERTVDLVEALDENVSLSIDASSEMKGKIKVNLPIHFGQTLVYPKLLEFLDLYPDIELDLHFDDRAIDLVENGFDLGIGNRINEDSRLIARQYYELQLTYVCSRSYADEHGIPETPQQLIDHECITYRSPTTGRINPWNFVDQGKPLQITPEARLVVNNPNSAYLAAKAGFGITAISQSYFEKGEIDLVSILNEFQPNSSPVWLYYPSRTYLPIRVRKLIDYLMKGEESV</sequence>
<dbReference type="InterPro" id="IPR000847">
    <property type="entry name" value="LysR_HTH_N"/>
</dbReference>
<dbReference type="RefSeq" id="WP_008080785.1">
    <property type="nucleotide sequence ID" value="NZ_AEVT01000107.1"/>
</dbReference>
<evidence type="ECO:0000256" key="3">
    <source>
        <dbReference type="ARBA" id="ARBA00023125"/>
    </source>
</evidence>
<dbReference type="CDD" id="cd08422">
    <property type="entry name" value="PBP2_CrgA_like"/>
    <property type="match status" value="1"/>
</dbReference>
<dbReference type="EMBL" id="AEVT01000107">
    <property type="protein sequence ID" value="EGA68381.1"/>
    <property type="molecule type" value="Genomic_DNA"/>
</dbReference>
<dbReference type="eggNOG" id="COG0583">
    <property type="taxonomic scope" value="Bacteria"/>
</dbReference>
<reference evidence="6 7" key="1">
    <citation type="journal article" date="2012" name="Int. J. Syst. Evol. Microbiol.">
        <title>Vibrio caribbeanicus sp. nov., isolated from the marine sponge Scleritoderma cyanea.</title>
        <authorList>
            <person name="Hoffmann M."/>
            <person name="Monday S.R."/>
            <person name="Allard M.W."/>
            <person name="Strain E.A."/>
            <person name="Whittaker P."/>
            <person name="Naum M."/>
            <person name="McCarthy P.J."/>
            <person name="Lopez J.V."/>
            <person name="Fischer M."/>
            <person name="Brown E.W."/>
        </authorList>
    </citation>
    <scope>NUCLEOTIDE SEQUENCE [LARGE SCALE GENOMIC DNA]</scope>
    <source>
        <strain evidence="7">DSMZ 21326</strain>
    </source>
</reference>
<evidence type="ECO:0000256" key="1">
    <source>
        <dbReference type="ARBA" id="ARBA00009437"/>
    </source>
</evidence>
<gene>
    <name evidence="6" type="ORF">VISI1226_08879</name>
</gene>
<evidence type="ECO:0000259" key="5">
    <source>
        <dbReference type="PROSITE" id="PS50931"/>
    </source>
</evidence>
<dbReference type="SUPFAM" id="SSF46785">
    <property type="entry name" value="Winged helix' DNA-binding domain"/>
    <property type="match status" value="1"/>
</dbReference>
<dbReference type="GO" id="GO:0043565">
    <property type="term" value="F:sequence-specific DNA binding"/>
    <property type="evidence" value="ECO:0007669"/>
    <property type="project" value="TreeGrafter"/>
</dbReference>
<accession>E8MC76</accession>
<dbReference type="PROSITE" id="PS50931">
    <property type="entry name" value="HTH_LYSR"/>
    <property type="match status" value="1"/>
</dbReference>
<evidence type="ECO:0000313" key="7">
    <source>
        <dbReference type="Proteomes" id="UP000006228"/>
    </source>
</evidence>
<evidence type="ECO:0000256" key="4">
    <source>
        <dbReference type="ARBA" id="ARBA00023163"/>
    </source>
</evidence>
<dbReference type="AlphaFoldDB" id="E8MC76"/>
<comment type="similarity">
    <text evidence="1">Belongs to the LysR transcriptional regulatory family.</text>
</comment>
<keyword evidence="4" id="KW-0804">Transcription</keyword>
<dbReference type="Gene3D" id="1.10.10.10">
    <property type="entry name" value="Winged helix-like DNA-binding domain superfamily/Winged helix DNA-binding domain"/>
    <property type="match status" value="1"/>
</dbReference>
<protein>
    <submittedName>
        <fullName evidence="6">LysR family transcriptional regulator</fullName>
    </submittedName>
</protein>
<dbReference type="InterPro" id="IPR005119">
    <property type="entry name" value="LysR_subst-bd"/>
</dbReference>
<dbReference type="GO" id="GO:0006351">
    <property type="term" value="P:DNA-templated transcription"/>
    <property type="evidence" value="ECO:0007669"/>
    <property type="project" value="TreeGrafter"/>
</dbReference>
<keyword evidence="2" id="KW-0805">Transcription regulation</keyword>
<dbReference type="GeneID" id="95571146"/>
<evidence type="ECO:0000256" key="2">
    <source>
        <dbReference type="ARBA" id="ARBA00023015"/>
    </source>
</evidence>
<dbReference type="PANTHER" id="PTHR30537">
    <property type="entry name" value="HTH-TYPE TRANSCRIPTIONAL REGULATOR"/>
    <property type="match status" value="1"/>
</dbReference>
<keyword evidence="3" id="KW-0238">DNA-binding</keyword>
<feature type="domain" description="HTH lysR-type" evidence="5">
    <location>
        <begin position="1"/>
        <end position="58"/>
    </location>
</feature>
<dbReference type="PANTHER" id="PTHR30537:SF72">
    <property type="entry name" value="LYSR FAMILY TRANSCRIPTIONAL REGULATOR"/>
    <property type="match status" value="1"/>
</dbReference>